<gene>
    <name evidence="2" type="ORF">Pmani_032273</name>
</gene>
<dbReference type="Proteomes" id="UP001292094">
    <property type="component" value="Unassembled WGS sequence"/>
</dbReference>
<keyword evidence="3" id="KW-1185">Reference proteome</keyword>
<dbReference type="EMBL" id="JAWZYT010004137">
    <property type="protein sequence ID" value="KAK4295148.1"/>
    <property type="molecule type" value="Genomic_DNA"/>
</dbReference>
<evidence type="ECO:0000313" key="2">
    <source>
        <dbReference type="EMBL" id="KAK4295148.1"/>
    </source>
</evidence>
<comment type="caution">
    <text evidence="2">The sequence shown here is derived from an EMBL/GenBank/DDBJ whole genome shotgun (WGS) entry which is preliminary data.</text>
</comment>
<protein>
    <submittedName>
        <fullName evidence="2">Uncharacterized protein</fullName>
    </submittedName>
</protein>
<feature type="region of interest" description="Disordered" evidence="1">
    <location>
        <begin position="31"/>
        <end position="61"/>
    </location>
</feature>
<name>A0AAE1NSX6_9EUCA</name>
<dbReference type="AlphaFoldDB" id="A0AAE1NSX6"/>
<evidence type="ECO:0000256" key="1">
    <source>
        <dbReference type="SAM" id="MobiDB-lite"/>
    </source>
</evidence>
<proteinExistence type="predicted"/>
<feature type="compositionally biased region" description="Low complexity" evidence="1">
    <location>
        <begin position="36"/>
        <end position="47"/>
    </location>
</feature>
<sequence length="75" mass="7861">MAGSKHLASQTQDAVAAALLFTGHSYRGLETGGGFSSATPSSSPSDGKNNSPSSSRFIPGPQIFRSLRTWMKESD</sequence>
<accession>A0AAE1NSX6</accession>
<evidence type="ECO:0000313" key="3">
    <source>
        <dbReference type="Proteomes" id="UP001292094"/>
    </source>
</evidence>
<organism evidence="2 3">
    <name type="scientific">Petrolisthes manimaculis</name>
    <dbReference type="NCBI Taxonomy" id="1843537"/>
    <lineage>
        <taxon>Eukaryota</taxon>
        <taxon>Metazoa</taxon>
        <taxon>Ecdysozoa</taxon>
        <taxon>Arthropoda</taxon>
        <taxon>Crustacea</taxon>
        <taxon>Multicrustacea</taxon>
        <taxon>Malacostraca</taxon>
        <taxon>Eumalacostraca</taxon>
        <taxon>Eucarida</taxon>
        <taxon>Decapoda</taxon>
        <taxon>Pleocyemata</taxon>
        <taxon>Anomura</taxon>
        <taxon>Galatheoidea</taxon>
        <taxon>Porcellanidae</taxon>
        <taxon>Petrolisthes</taxon>
    </lineage>
</organism>
<reference evidence="2" key="1">
    <citation type="submission" date="2023-11" db="EMBL/GenBank/DDBJ databases">
        <title>Genome assemblies of two species of porcelain crab, Petrolisthes cinctipes and Petrolisthes manimaculis (Anomura: Porcellanidae).</title>
        <authorList>
            <person name="Angst P."/>
        </authorList>
    </citation>
    <scope>NUCLEOTIDE SEQUENCE</scope>
    <source>
        <strain evidence="2">PB745_02</strain>
        <tissue evidence="2">Gill</tissue>
    </source>
</reference>